<dbReference type="KEGG" id="pxu:106118029"/>
<feature type="domain" description="TLC" evidence="8">
    <location>
        <begin position="87"/>
        <end position="369"/>
    </location>
</feature>
<evidence type="ECO:0000256" key="3">
    <source>
        <dbReference type="ARBA" id="ARBA00022989"/>
    </source>
</evidence>
<dbReference type="Proteomes" id="UP000694872">
    <property type="component" value="Unplaced"/>
</dbReference>
<dbReference type="PANTHER" id="PTHR13439">
    <property type="entry name" value="CT120 PROTEIN"/>
    <property type="match status" value="1"/>
</dbReference>
<evidence type="ECO:0000256" key="2">
    <source>
        <dbReference type="ARBA" id="ARBA00022692"/>
    </source>
</evidence>
<evidence type="ECO:0000256" key="4">
    <source>
        <dbReference type="ARBA" id="ARBA00023136"/>
    </source>
</evidence>
<feature type="transmembrane region" description="Helical" evidence="7">
    <location>
        <begin position="266"/>
        <end position="286"/>
    </location>
</feature>
<feature type="transmembrane region" description="Helical" evidence="7">
    <location>
        <begin position="15"/>
        <end position="34"/>
    </location>
</feature>
<feature type="transmembrane region" description="Helical" evidence="7">
    <location>
        <begin position="355"/>
        <end position="374"/>
    </location>
</feature>
<keyword evidence="3 7" id="KW-1133">Transmembrane helix</keyword>
<evidence type="ECO:0000256" key="1">
    <source>
        <dbReference type="ARBA" id="ARBA00004141"/>
    </source>
</evidence>
<dbReference type="AlphaFoldDB" id="A0AAJ6Z9W4"/>
<feature type="transmembrane region" description="Helical" evidence="7">
    <location>
        <begin position="298"/>
        <end position="319"/>
    </location>
</feature>
<comment type="subcellular location">
    <subcellularLocation>
        <location evidence="1">Membrane</location>
        <topology evidence="1">Multi-pass membrane protein</topology>
    </subcellularLocation>
</comment>
<sequence>MDPPMSKSRYRRAKLCVLGAVNAGTFAAAVNLVLTLDPEDRISVKRGCALTALGFVYFMSLFELFTFAALFTTSGSRLRHKYRLNCGDVLDINNKLVSAVQAALSCVTGAVVCLWSCTRDFMRSSHFMSEAYAWFGAAYFFYDIWSMYLVHVRQMGFSKSKSTNDKVKSSNETPKSVEGSDAPKNFEGSDALTATSLDEVGCMGPKKPKRGPKCAACGDCLGEGVNTISFFSYCRHEPVILFHHLFIGGFGFLVIVYLRGGLGDCVFGFVYLMELSTPFVSLRGILSRLGLKSSRAYLLNGLAMLATFFVCRVLSLPYVCLMYSRVIGLPYFEAIKSLPTGCKISICILLLPQLYWFYLMSAGAVKVFVGAAQARAQARARARAKAGAPLAAGDNHKRS</sequence>
<dbReference type="InterPro" id="IPR006634">
    <property type="entry name" value="TLC-dom"/>
</dbReference>
<keyword evidence="4 5" id="KW-0472">Membrane</keyword>
<dbReference type="Pfam" id="PF03798">
    <property type="entry name" value="TRAM_LAG1_CLN8"/>
    <property type="match status" value="1"/>
</dbReference>
<organism evidence="9">
    <name type="scientific">Papilio xuthus</name>
    <name type="common">Asian swallowtail butterfly</name>
    <dbReference type="NCBI Taxonomy" id="66420"/>
    <lineage>
        <taxon>Eukaryota</taxon>
        <taxon>Metazoa</taxon>
        <taxon>Ecdysozoa</taxon>
        <taxon>Arthropoda</taxon>
        <taxon>Hexapoda</taxon>
        <taxon>Insecta</taxon>
        <taxon>Pterygota</taxon>
        <taxon>Neoptera</taxon>
        <taxon>Endopterygota</taxon>
        <taxon>Lepidoptera</taxon>
        <taxon>Glossata</taxon>
        <taxon>Ditrysia</taxon>
        <taxon>Papilionoidea</taxon>
        <taxon>Papilionidae</taxon>
        <taxon>Papilioninae</taxon>
        <taxon>Papilio</taxon>
    </lineage>
</organism>
<feature type="transmembrane region" description="Helical" evidence="7">
    <location>
        <begin position="239"/>
        <end position="260"/>
    </location>
</feature>
<evidence type="ECO:0000256" key="5">
    <source>
        <dbReference type="PROSITE-ProRule" id="PRU00205"/>
    </source>
</evidence>
<keyword evidence="2 5" id="KW-0812">Transmembrane</keyword>
<feature type="transmembrane region" description="Helical" evidence="7">
    <location>
        <begin position="132"/>
        <end position="151"/>
    </location>
</feature>
<evidence type="ECO:0000313" key="9">
    <source>
        <dbReference type="RefSeq" id="XP_013168040.1"/>
    </source>
</evidence>
<evidence type="ECO:0000259" key="8">
    <source>
        <dbReference type="PROSITE" id="PS50922"/>
    </source>
</evidence>
<dbReference type="GO" id="GO:0055088">
    <property type="term" value="P:lipid homeostasis"/>
    <property type="evidence" value="ECO:0007669"/>
    <property type="project" value="TreeGrafter"/>
</dbReference>
<dbReference type="PANTHER" id="PTHR13439:SF66">
    <property type="entry name" value="BCDNA.GH12326"/>
    <property type="match status" value="1"/>
</dbReference>
<name>A0AAJ6Z9W4_PAPXU</name>
<accession>A0AAJ6Z9W4</accession>
<protein>
    <submittedName>
        <fullName evidence="9">Transmembrane protein 56-A</fullName>
    </submittedName>
</protein>
<feature type="transmembrane region" description="Helical" evidence="7">
    <location>
        <begin position="54"/>
        <end position="75"/>
    </location>
</feature>
<reference evidence="9" key="1">
    <citation type="submission" date="2025-08" db="UniProtKB">
        <authorList>
            <consortium name="RefSeq"/>
        </authorList>
    </citation>
    <scope>IDENTIFICATION</scope>
</reference>
<evidence type="ECO:0000256" key="7">
    <source>
        <dbReference type="SAM" id="Phobius"/>
    </source>
</evidence>
<dbReference type="GeneID" id="106118029"/>
<dbReference type="GO" id="GO:0016020">
    <property type="term" value="C:membrane"/>
    <property type="evidence" value="ECO:0007669"/>
    <property type="project" value="UniProtKB-SubCell"/>
</dbReference>
<evidence type="ECO:0000256" key="6">
    <source>
        <dbReference type="SAM" id="MobiDB-lite"/>
    </source>
</evidence>
<dbReference type="RefSeq" id="XP_013168040.1">
    <property type="nucleotide sequence ID" value="XM_013312586.1"/>
</dbReference>
<feature type="region of interest" description="Disordered" evidence="6">
    <location>
        <begin position="161"/>
        <end position="188"/>
    </location>
</feature>
<dbReference type="PROSITE" id="PS50922">
    <property type="entry name" value="TLC"/>
    <property type="match status" value="1"/>
</dbReference>
<dbReference type="SMART" id="SM00724">
    <property type="entry name" value="TLC"/>
    <property type="match status" value="1"/>
</dbReference>
<gene>
    <name evidence="9" type="primary">LOC106118029</name>
</gene>
<dbReference type="InterPro" id="IPR050846">
    <property type="entry name" value="TLCD"/>
</dbReference>
<feature type="transmembrane region" description="Helical" evidence="7">
    <location>
        <begin position="96"/>
        <end position="117"/>
    </location>
</feature>
<dbReference type="GO" id="GO:0005783">
    <property type="term" value="C:endoplasmic reticulum"/>
    <property type="evidence" value="ECO:0007669"/>
    <property type="project" value="TreeGrafter"/>
</dbReference>
<proteinExistence type="predicted"/>